<dbReference type="AlphaFoldDB" id="A0A6J4JSN2"/>
<dbReference type="InterPro" id="IPR050765">
    <property type="entry name" value="Riboflavin_Biosynth_HTPR"/>
</dbReference>
<dbReference type="PANTHER" id="PTHR38011:SF11">
    <property type="entry name" value="2,5-DIAMINO-6-RIBOSYLAMINO-4(3H)-PYRIMIDINONE 5'-PHOSPHATE REDUCTASE"/>
    <property type="match status" value="1"/>
</dbReference>
<feature type="domain" description="Bacterial bifunctional deaminase-reductase C-terminal" evidence="2">
    <location>
        <begin position="16"/>
        <end position="72"/>
    </location>
</feature>
<dbReference type="InterPro" id="IPR002734">
    <property type="entry name" value="RibDG_C"/>
</dbReference>
<proteinExistence type="predicted"/>
<feature type="region of interest" description="Disordered" evidence="1">
    <location>
        <begin position="82"/>
        <end position="102"/>
    </location>
</feature>
<reference evidence="3" key="1">
    <citation type="submission" date="2020-02" db="EMBL/GenBank/DDBJ databases">
        <authorList>
            <person name="Meier V. D."/>
        </authorList>
    </citation>
    <scope>NUCLEOTIDE SEQUENCE</scope>
    <source>
        <strain evidence="3">AVDCRST_MAG08</strain>
    </source>
</reference>
<accession>A0A6J4JSN2</accession>
<evidence type="ECO:0000313" key="3">
    <source>
        <dbReference type="EMBL" id="CAA9286406.1"/>
    </source>
</evidence>
<sequence length="188" mass="20165">MTEPRSKGGRSRGPHHLALHVAASLDGKIARPDGSVDDWLAAEYPAEDFGFDAFFAGVDAILMGRATYDAVRRRGDWPCLGKPTTVVTARPPPDPPPGVEARSGEMAGVAAEFEGRGHRRVWIEGGGRVIRSMIAIGSSTCSNRPWPRPSWAGACRPFPQGTDGLALRLVKREAKAKGALHLAYERAA</sequence>
<protein>
    <recommendedName>
        <fullName evidence="2">Bacterial bifunctional deaminase-reductase C-terminal domain-containing protein</fullName>
    </recommendedName>
</protein>
<dbReference type="SUPFAM" id="SSF53597">
    <property type="entry name" value="Dihydrofolate reductase-like"/>
    <property type="match status" value="1"/>
</dbReference>
<evidence type="ECO:0000256" key="1">
    <source>
        <dbReference type="SAM" id="MobiDB-lite"/>
    </source>
</evidence>
<gene>
    <name evidence="3" type="ORF">AVDCRST_MAG08-4210</name>
</gene>
<dbReference type="PANTHER" id="PTHR38011">
    <property type="entry name" value="DIHYDROFOLATE REDUCTASE FAMILY PROTEIN (AFU_ORTHOLOGUE AFUA_8G06820)"/>
    <property type="match status" value="1"/>
</dbReference>
<dbReference type="InterPro" id="IPR024072">
    <property type="entry name" value="DHFR-like_dom_sf"/>
</dbReference>
<organism evidence="3">
    <name type="scientific">uncultured Acetobacteraceae bacterium</name>
    <dbReference type="NCBI Taxonomy" id="169975"/>
    <lineage>
        <taxon>Bacteria</taxon>
        <taxon>Pseudomonadati</taxon>
        <taxon>Pseudomonadota</taxon>
        <taxon>Alphaproteobacteria</taxon>
        <taxon>Acetobacterales</taxon>
        <taxon>Acetobacteraceae</taxon>
        <taxon>environmental samples</taxon>
    </lineage>
</organism>
<dbReference type="EMBL" id="CADCTG010000335">
    <property type="protein sequence ID" value="CAA9286406.1"/>
    <property type="molecule type" value="Genomic_DNA"/>
</dbReference>
<dbReference type="GO" id="GO:0009231">
    <property type="term" value="P:riboflavin biosynthetic process"/>
    <property type="evidence" value="ECO:0007669"/>
    <property type="project" value="InterPro"/>
</dbReference>
<dbReference type="GO" id="GO:0008703">
    <property type="term" value="F:5-amino-6-(5-phosphoribosylamino)uracil reductase activity"/>
    <property type="evidence" value="ECO:0007669"/>
    <property type="project" value="InterPro"/>
</dbReference>
<evidence type="ECO:0000259" key="2">
    <source>
        <dbReference type="Pfam" id="PF01872"/>
    </source>
</evidence>
<name>A0A6J4JSN2_9PROT</name>
<dbReference type="Pfam" id="PF01872">
    <property type="entry name" value="RibD_C"/>
    <property type="match status" value="1"/>
</dbReference>
<dbReference type="Gene3D" id="3.40.430.10">
    <property type="entry name" value="Dihydrofolate Reductase, subunit A"/>
    <property type="match status" value="1"/>
</dbReference>